<evidence type="ECO:0000313" key="1">
    <source>
        <dbReference type="EMBL" id="KOB73244.1"/>
    </source>
</evidence>
<evidence type="ECO:0000313" key="2">
    <source>
        <dbReference type="Proteomes" id="UP000037510"/>
    </source>
</evidence>
<dbReference type="EMBL" id="JTDY01001653">
    <property type="protein sequence ID" value="KOB73244.1"/>
    <property type="molecule type" value="Genomic_DNA"/>
</dbReference>
<accession>A0A0L7LCW7</accession>
<protein>
    <submittedName>
        <fullName evidence="1">Uncharacterized protein</fullName>
    </submittedName>
</protein>
<reference evidence="1 2" key="1">
    <citation type="journal article" date="2015" name="Genome Biol. Evol.">
        <title>The genome of winter moth (Operophtera brumata) provides a genomic perspective on sexual dimorphism and phenology.</title>
        <authorList>
            <person name="Derks M.F."/>
            <person name="Smit S."/>
            <person name="Salis L."/>
            <person name="Schijlen E."/>
            <person name="Bossers A."/>
            <person name="Mateman C."/>
            <person name="Pijl A.S."/>
            <person name="de Ridder D."/>
            <person name="Groenen M.A."/>
            <person name="Visser M.E."/>
            <person name="Megens H.J."/>
        </authorList>
    </citation>
    <scope>NUCLEOTIDE SEQUENCE [LARGE SCALE GENOMIC DNA]</scope>
    <source>
        <strain evidence="1">WM2013NL</strain>
        <tissue evidence="1">Head and thorax</tissue>
    </source>
</reference>
<keyword evidence="2" id="KW-1185">Reference proteome</keyword>
<dbReference type="Proteomes" id="UP000037510">
    <property type="component" value="Unassembled WGS sequence"/>
</dbReference>
<sequence length="67" mass="7538">MKDPFAKDLAIDSPTRESLKHVDGCCNKNMFKSNSFVNSRRALQSGADKISRTFRSVRNTFGNLSQN</sequence>
<organism evidence="1 2">
    <name type="scientific">Operophtera brumata</name>
    <name type="common">Winter moth</name>
    <name type="synonym">Phalaena brumata</name>
    <dbReference type="NCBI Taxonomy" id="104452"/>
    <lineage>
        <taxon>Eukaryota</taxon>
        <taxon>Metazoa</taxon>
        <taxon>Ecdysozoa</taxon>
        <taxon>Arthropoda</taxon>
        <taxon>Hexapoda</taxon>
        <taxon>Insecta</taxon>
        <taxon>Pterygota</taxon>
        <taxon>Neoptera</taxon>
        <taxon>Endopterygota</taxon>
        <taxon>Lepidoptera</taxon>
        <taxon>Glossata</taxon>
        <taxon>Ditrysia</taxon>
        <taxon>Geometroidea</taxon>
        <taxon>Geometridae</taxon>
        <taxon>Larentiinae</taxon>
        <taxon>Operophtera</taxon>
    </lineage>
</organism>
<comment type="caution">
    <text evidence="1">The sequence shown here is derived from an EMBL/GenBank/DDBJ whole genome shotgun (WGS) entry which is preliminary data.</text>
</comment>
<proteinExistence type="predicted"/>
<gene>
    <name evidence="1" type="ORF">OBRU01_09215</name>
</gene>
<dbReference type="AlphaFoldDB" id="A0A0L7LCW7"/>
<name>A0A0L7LCW7_OPEBR</name>